<dbReference type="Proteomes" id="UP001499930">
    <property type="component" value="Unassembled WGS sequence"/>
</dbReference>
<dbReference type="EMBL" id="BAAAWD010000006">
    <property type="protein sequence ID" value="GAA3000117.1"/>
    <property type="molecule type" value="Genomic_DNA"/>
</dbReference>
<accession>A0ABP6KEM3</accession>
<feature type="domain" description="Helix-turn-helix" evidence="1">
    <location>
        <begin position="5"/>
        <end position="53"/>
    </location>
</feature>
<organism evidence="2 3">
    <name type="scientific">Streptosporangium longisporum</name>
    <dbReference type="NCBI Taxonomy" id="46187"/>
    <lineage>
        <taxon>Bacteria</taxon>
        <taxon>Bacillati</taxon>
        <taxon>Actinomycetota</taxon>
        <taxon>Actinomycetes</taxon>
        <taxon>Streptosporangiales</taxon>
        <taxon>Streptosporangiaceae</taxon>
        <taxon>Streptosporangium</taxon>
    </lineage>
</organism>
<reference evidence="3" key="1">
    <citation type="journal article" date="2019" name="Int. J. Syst. Evol. Microbiol.">
        <title>The Global Catalogue of Microorganisms (GCM) 10K type strain sequencing project: providing services to taxonomists for standard genome sequencing and annotation.</title>
        <authorList>
            <consortium name="The Broad Institute Genomics Platform"/>
            <consortium name="The Broad Institute Genome Sequencing Center for Infectious Disease"/>
            <person name="Wu L."/>
            <person name="Ma J."/>
        </authorList>
    </citation>
    <scope>NUCLEOTIDE SEQUENCE [LARGE SCALE GENOMIC DNA]</scope>
    <source>
        <strain evidence="3">JCM 3106</strain>
    </source>
</reference>
<evidence type="ECO:0000313" key="2">
    <source>
        <dbReference type="EMBL" id="GAA3000117.1"/>
    </source>
</evidence>
<dbReference type="RefSeq" id="WP_344891907.1">
    <property type="nucleotide sequence ID" value="NZ_BAAAWD010000006.1"/>
</dbReference>
<name>A0ABP6KEM3_9ACTN</name>
<comment type="caution">
    <text evidence="2">The sequence shown here is derived from an EMBL/GenBank/DDBJ whole genome shotgun (WGS) entry which is preliminary data.</text>
</comment>
<gene>
    <name evidence="2" type="ORF">GCM10017559_21280</name>
</gene>
<keyword evidence="3" id="KW-1185">Reference proteome</keyword>
<dbReference type="InterPro" id="IPR041657">
    <property type="entry name" value="HTH_17"/>
</dbReference>
<evidence type="ECO:0000313" key="3">
    <source>
        <dbReference type="Proteomes" id="UP001499930"/>
    </source>
</evidence>
<dbReference type="Pfam" id="PF12728">
    <property type="entry name" value="HTH_17"/>
    <property type="match status" value="1"/>
</dbReference>
<sequence>MEPLFYRPKDAAVMLGMSRTAVFRLIKSGELKSIKDEGYRLVPRWALHEFARALEAKAGLSQEEAA</sequence>
<protein>
    <recommendedName>
        <fullName evidence="1">Helix-turn-helix domain-containing protein</fullName>
    </recommendedName>
</protein>
<evidence type="ECO:0000259" key="1">
    <source>
        <dbReference type="Pfam" id="PF12728"/>
    </source>
</evidence>
<proteinExistence type="predicted"/>